<evidence type="ECO:0000313" key="1">
    <source>
        <dbReference type="EMBL" id="KAH7987788.1"/>
    </source>
</evidence>
<name>A0A9J6D2V8_RHIMP</name>
<reference evidence="1" key="1">
    <citation type="journal article" date="2020" name="Cell">
        <title>Large-Scale Comparative Analyses of Tick Genomes Elucidate Their Genetic Diversity and Vector Capacities.</title>
        <authorList>
            <consortium name="Tick Genome and Microbiome Consortium (TIGMIC)"/>
            <person name="Jia N."/>
            <person name="Wang J."/>
            <person name="Shi W."/>
            <person name="Du L."/>
            <person name="Sun Y."/>
            <person name="Zhan W."/>
            <person name="Jiang J.F."/>
            <person name="Wang Q."/>
            <person name="Zhang B."/>
            <person name="Ji P."/>
            <person name="Bell-Sakyi L."/>
            <person name="Cui X.M."/>
            <person name="Yuan T.T."/>
            <person name="Jiang B.G."/>
            <person name="Yang W.F."/>
            <person name="Lam T.T."/>
            <person name="Chang Q.C."/>
            <person name="Ding S.J."/>
            <person name="Wang X.J."/>
            <person name="Zhu J.G."/>
            <person name="Ruan X.D."/>
            <person name="Zhao L."/>
            <person name="Wei J.T."/>
            <person name="Ye R.Z."/>
            <person name="Que T.C."/>
            <person name="Du C.H."/>
            <person name="Zhou Y.H."/>
            <person name="Cheng J.X."/>
            <person name="Dai P.F."/>
            <person name="Guo W.B."/>
            <person name="Han X.H."/>
            <person name="Huang E.J."/>
            <person name="Li L.F."/>
            <person name="Wei W."/>
            <person name="Gao Y.C."/>
            <person name="Liu J.Z."/>
            <person name="Shao H.Z."/>
            <person name="Wang X."/>
            <person name="Wang C.C."/>
            <person name="Yang T.C."/>
            <person name="Huo Q.B."/>
            <person name="Li W."/>
            <person name="Chen H.Y."/>
            <person name="Chen S.E."/>
            <person name="Zhou L.G."/>
            <person name="Ni X.B."/>
            <person name="Tian J.H."/>
            <person name="Sheng Y."/>
            <person name="Liu T."/>
            <person name="Pan Y.S."/>
            <person name="Xia L.Y."/>
            <person name="Li J."/>
            <person name="Zhao F."/>
            <person name="Cao W.C."/>
        </authorList>
    </citation>
    <scope>NUCLEOTIDE SEQUENCE</scope>
    <source>
        <strain evidence="1">Rmic-2018</strain>
    </source>
</reference>
<accession>A0A9J6D2V8</accession>
<dbReference type="EMBL" id="JABSTU010000694">
    <property type="protein sequence ID" value="KAH7987788.1"/>
    <property type="molecule type" value="Genomic_DNA"/>
</dbReference>
<dbReference type="AlphaFoldDB" id="A0A9J6D2V8"/>
<protein>
    <submittedName>
        <fullName evidence="1">Uncharacterized protein</fullName>
    </submittedName>
</protein>
<sequence length="185" mass="20186">MAAVDLDRLCSTLSSVQAGKLYCLDGDISLPIPKITGMSVPEAIAAIRSSIALMSDVKERLECICAIYTCLMSNRAIGPSILYHAPDVQEALLDRFLLTMDAKPVLTDSLAITEERIHACSLVPESESPTTGHDVYCFTFWTSSPCVALYKPREGYSGEVHNVLGNTLGGDPTDFERGEYFDQED</sequence>
<reference evidence="1" key="2">
    <citation type="submission" date="2021-09" db="EMBL/GenBank/DDBJ databases">
        <authorList>
            <person name="Jia N."/>
            <person name="Wang J."/>
            <person name="Shi W."/>
            <person name="Du L."/>
            <person name="Sun Y."/>
            <person name="Zhan W."/>
            <person name="Jiang J."/>
            <person name="Wang Q."/>
            <person name="Zhang B."/>
            <person name="Ji P."/>
            <person name="Sakyi L.B."/>
            <person name="Cui X."/>
            <person name="Yuan T."/>
            <person name="Jiang B."/>
            <person name="Yang W."/>
            <person name="Lam T.T.-Y."/>
            <person name="Chang Q."/>
            <person name="Ding S."/>
            <person name="Wang X."/>
            <person name="Zhu J."/>
            <person name="Ruan X."/>
            <person name="Zhao L."/>
            <person name="Wei J."/>
            <person name="Que T."/>
            <person name="Du C."/>
            <person name="Cheng J."/>
            <person name="Dai P."/>
            <person name="Han X."/>
            <person name="Huang E."/>
            <person name="Gao Y."/>
            <person name="Liu J."/>
            <person name="Shao H."/>
            <person name="Ye R."/>
            <person name="Li L."/>
            <person name="Wei W."/>
            <person name="Wang X."/>
            <person name="Wang C."/>
            <person name="Huo Q."/>
            <person name="Li W."/>
            <person name="Guo W."/>
            <person name="Chen H."/>
            <person name="Chen S."/>
            <person name="Zhou L."/>
            <person name="Zhou L."/>
            <person name="Ni X."/>
            <person name="Tian J."/>
            <person name="Zhou Y."/>
            <person name="Sheng Y."/>
            <person name="Liu T."/>
            <person name="Pan Y."/>
            <person name="Xia L."/>
            <person name="Li J."/>
            <person name="Zhao F."/>
            <person name="Cao W."/>
        </authorList>
    </citation>
    <scope>NUCLEOTIDE SEQUENCE</scope>
    <source>
        <strain evidence="1">Rmic-2018</strain>
        <tissue evidence="1">Larvae</tissue>
    </source>
</reference>
<gene>
    <name evidence="1" type="ORF">HPB51_026535</name>
</gene>
<keyword evidence="2" id="KW-1185">Reference proteome</keyword>
<dbReference type="VEuPathDB" id="VectorBase:LOC119183606"/>
<evidence type="ECO:0000313" key="2">
    <source>
        <dbReference type="Proteomes" id="UP000821866"/>
    </source>
</evidence>
<organism evidence="1 2">
    <name type="scientific">Rhipicephalus microplus</name>
    <name type="common">Cattle tick</name>
    <name type="synonym">Boophilus microplus</name>
    <dbReference type="NCBI Taxonomy" id="6941"/>
    <lineage>
        <taxon>Eukaryota</taxon>
        <taxon>Metazoa</taxon>
        <taxon>Ecdysozoa</taxon>
        <taxon>Arthropoda</taxon>
        <taxon>Chelicerata</taxon>
        <taxon>Arachnida</taxon>
        <taxon>Acari</taxon>
        <taxon>Parasitiformes</taxon>
        <taxon>Ixodida</taxon>
        <taxon>Ixodoidea</taxon>
        <taxon>Ixodidae</taxon>
        <taxon>Rhipicephalinae</taxon>
        <taxon>Rhipicephalus</taxon>
        <taxon>Boophilus</taxon>
    </lineage>
</organism>
<comment type="caution">
    <text evidence="1">The sequence shown here is derived from an EMBL/GenBank/DDBJ whole genome shotgun (WGS) entry which is preliminary data.</text>
</comment>
<proteinExistence type="predicted"/>
<dbReference type="Proteomes" id="UP000821866">
    <property type="component" value="Unassembled WGS sequence"/>
</dbReference>